<sequence length="366" mass="37869">MAWTGERAHPFENTSTNMNIFIFTVLCSMTSIAIGQDDSVWQEPVSGRDSKVEYGPAPVRAPPSEPIVVTIPTTVKATATAYSAALVQSASAGPVKFPEQTSAPKPLMPYSFEYGVNDDAIGLDFGHKESSDGAIVTGTYYVLLPDGRMETVNYKADGNGYVAEVSYEGEAKYDAVQTQQSGGITSGTPGQLQASANSGALSTPGSSNRPPPPPFIPSGAPKEPTPPFIPSGAPKEPTPPATVPVKAPQVSVPVWPAVKPPVIPKAPVVGPTPSVVPATPAFVNAPPPVPVYGPDPASNWAPGSSQLSQFPAVQIPGTPAGFTRSPVQAISYGQAAPPSAIPAYPVGPIPLTQRNTPKPPSNPYSI</sequence>
<dbReference type="GO" id="GO:0031012">
    <property type="term" value="C:extracellular matrix"/>
    <property type="evidence" value="ECO:0007669"/>
    <property type="project" value="TreeGrafter"/>
</dbReference>
<dbReference type="PROSITE" id="PS00233">
    <property type="entry name" value="CHIT_BIND_RR_1"/>
    <property type="match status" value="1"/>
</dbReference>
<dbReference type="InterPro" id="IPR031311">
    <property type="entry name" value="CHIT_BIND_RR_consensus"/>
</dbReference>
<keyword evidence="2" id="KW-0732">Signal</keyword>
<accession>A0A0P5R3D3</accession>
<proteinExistence type="predicted"/>
<protein>
    <submittedName>
        <fullName evidence="3">Putative Cuticle protein</fullName>
    </submittedName>
</protein>
<evidence type="ECO:0000256" key="1">
    <source>
        <dbReference type="SAM" id="MobiDB-lite"/>
    </source>
</evidence>
<feature type="signal peptide" evidence="2">
    <location>
        <begin position="1"/>
        <end position="35"/>
    </location>
</feature>
<feature type="compositionally biased region" description="Polar residues" evidence="1">
    <location>
        <begin position="178"/>
        <end position="201"/>
    </location>
</feature>
<dbReference type="InterPro" id="IPR000618">
    <property type="entry name" value="Insect_cuticle"/>
</dbReference>
<dbReference type="PROSITE" id="PS51155">
    <property type="entry name" value="CHIT_BIND_RR_2"/>
    <property type="match status" value="1"/>
</dbReference>
<feature type="region of interest" description="Disordered" evidence="1">
    <location>
        <begin position="178"/>
        <end position="244"/>
    </location>
</feature>
<dbReference type="EMBL" id="GDIQ01015753">
    <property type="protein sequence ID" value="JAN78984.1"/>
    <property type="molecule type" value="Transcribed_RNA"/>
</dbReference>
<feature type="compositionally biased region" description="Pro residues" evidence="1">
    <location>
        <begin position="357"/>
        <end position="366"/>
    </location>
</feature>
<organism evidence="3">
    <name type="scientific">Daphnia magna</name>
    <dbReference type="NCBI Taxonomy" id="35525"/>
    <lineage>
        <taxon>Eukaryota</taxon>
        <taxon>Metazoa</taxon>
        <taxon>Ecdysozoa</taxon>
        <taxon>Arthropoda</taxon>
        <taxon>Crustacea</taxon>
        <taxon>Branchiopoda</taxon>
        <taxon>Diplostraca</taxon>
        <taxon>Cladocera</taxon>
        <taxon>Anomopoda</taxon>
        <taxon>Daphniidae</taxon>
        <taxon>Daphnia</taxon>
    </lineage>
</organism>
<dbReference type="OrthoDB" id="6884310at2759"/>
<dbReference type="AlphaFoldDB" id="A0A0P5R3D3"/>
<name>A0A0P5R3D3_9CRUS</name>
<dbReference type="GO" id="GO:0005615">
    <property type="term" value="C:extracellular space"/>
    <property type="evidence" value="ECO:0007669"/>
    <property type="project" value="TreeGrafter"/>
</dbReference>
<feature type="chain" id="PRO_5007423338" evidence="2">
    <location>
        <begin position="36"/>
        <end position="366"/>
    </location>
</feature>
<dbReference type="PANTHER" id="PTHR12236">
    <property type="entry name" value="STRUCTURAL CONTITUENT OF CUTICLE"/>
    <property type="match status" value="1"/>
</dbReference>
<dbReference type="InterPro" id="IPR051217">
    <property type="entry name" value="Insect_Cuticle_Struc_Prot"/>
</dbReference>
<dbReference type="PANTHER" id="PTHR12236:SF79">
    <property type="entry name" value="CUTICULAR PROTEIN 50CB-RELATED"/>
    <property type="match status" value="1"/>
</dbReference>
<dbReference type="Pfam" id="PF00379">
    <property type="entry name" value="Chitin_bind_4"/>
    <property type="match status" value="1"/>
</dbReference>
<evidence type="ECO:0000256" key="2">
    <source>
        <dbReference type="SAM" id="SignalP"/>
    </source>
</evidence>
<evidence type="ECO:0000313" key="3">
    <source>
        <dbReference type="EMBL" id="JAN78984.1"/>
    </source>
</evidence>
<reference evidence="3" key="1">
    <citation type="submission" date="2015-10" db="EMBL/GenBank/DDBJ databases">
        <title>EvidentialGene: Evidence-directed Construction of Complete mRNA Transcriptomes without Genomes.</title>
        <authorList>
            <person name="Gilbert D.G."/>
        </authorList>
    </citation>
    <scope>NUCLEOTIDE SEQUENCE</scope>
</reference>
<feature type="region of interest" description="Disordered" evidence="1">
    <location>
        <begin position="343"/>
        <end position="366"/>
    </location>
</feature>
<dbReference type="GO" id="GO:0042302">
    <property type="term" value="F:structural constituent of cuticle"/>
    <property type="evidence" value="ECO:0007669"/>
    <property type="project" value="UniProtKB-UniRule"/>
</dbReference>